<dbReference type="GO" id="GO:0003676">
    <property type="term" value="F:nucleic acid binding"/>
    <property type="evidence" value="ECO:0007669"/>
    <property type="project" value="InterPro"/>
</dbReference>
<keyword evidence="2" id="KW-0378">Hydrolase</keyword>
<keyword evidence="6" id="KW-1185">Reference proteome</keyword>
<dbReference type="Proteomes" id="UP000245934">
    <property type="component" value="Unassembled WGS sequence"/>
</dbReference>
<dbReference type="GeneID" id="97610302"/>
<evidence type="ECO:0000256" key="2">
    <source>
        <dbReference type="ARBA" id="ARBA00022801"/>
    </source>
</evidence>
<dbReference type="EMBL" id="QGMZ01000009">
    <property type="protein sequence ID" value="PWR75569.1"/>
    <property type="molecule type" value="Genomic_DNA"/>
</dbReference>
<evidence type="ECO:0000256" key="1">
    <source>
        <dbReference type="ARBA" id="ARBA00022722"/>
    </source>
</evidence>
<dbReference type="InterPro" id="IPR036397">
    <property type="entry name" value="RNaseH_sf"/>
</dbReference>
<feature type="domain" description="Exonuclease" evidence="4">
    <location>
        <begin position="30"/>
        <end position="221"/>
    </location>
</feature>
<gene>
    <name evidence="5" type="ORF">DLD82_04170</name>
</gene>
<keyword evidence="1" id="KW-0540">Nuclease</keyword>
<dbReference type="InterPro" id="IPR013520">
    <property type="entry name" value="Ribonucl_H"/>
</dbReference>
<evidence type="ECO:0000313" key="6">
    <source>
        <dbReference type="Proteomes" id="UP000245934"/>
    </source>
</evidence>
<dbReference type="CDD" id="cd06127">
    <property type="entry name" value="DEDDh"/>
    <property type="match status" value="1"/>
</dbReference>
<evidence type="ECO:0000259" key="4">
    <source>
        <dbReference type="SMART" id="SM00479"/>
    </source>
</evidence>
<dbReference type="RefSeq" id="WP_109939855.1">
    <property type="nucleotide sequence ID" value="NZ_CP176366.1"/>
</dbReference>
<dbReference type="GO" id="GO:0008408">
    <property type="term" value="F:3'-5' exonuclease activity"/>
    <property type="evidence" value="ECO:0007669"/>
    <property type="project" value="TreeGrafter"/>
</dbReference>
<dbReference type="AlphaFoldDB" id="A0A2V2N6V4"/>
<comment type="caution">
    <text evidence="5">The sequence shown here is derived from an EMBL/GenBank/DDBJ whole genome shotgun (WGS) entry which is preliminary data.</text>
</comment>
<organism evidence="5 6">
    <name type="scientific">Methanospirillum stamsii</name>
    <dbReference type="NCBI Taxonomy" id="1277351"/>
    <lineage>
        <taxon>Archaea</taxon>
        <taxon>Methanobacteriati</taxon>
        <taxon>Methanobacteriota</taxon>
        <taxon>Stenosarchaea group</taxon>
        <taxon>Methanomicrobia</taxon>
        <taxon>Methanomicrobiales</taxon>
        <taxon>Methanospirillaceae</taxon>
        <taxon>Methanospirillum</taxon>
    </lineage>
</organism>
<dbReference type="OrthoDB" id="116094at2157"/>
<protein>
    <submittedName>
        <fullName evidence="5">3'-5' exonuclease</fullName>
    </submittedName>
</protein>
<keyword evidence="3 5" id="KW-0269">Exonuclease</keyword>
<sequence>MSSAIMVRSYRIVEITLCSNLIQYSGAVLKYLFLDTETTGLPKRKANPITNPELWPRMVQIAWMLCDEDETVLDEQSHIIYPDGYEIPGLVAMIHGITTERARKEGLPLLDVLSRFTGVLVQAELIIGHNIEFDRGVIAAEYVRNGQDAHIFNPTYFCTMKKSADFCKIPYPSGRKGNKWPKLMELHQTLFSCSFEGAHDAQADVRACAKCYFELLRRGMLIEENNSEPDKIPKKKKAIKK</sequence>
<dbReference type="Pfam" id="PF00929">
    <property type="entry name" value="RNase_T"/>
    <property type="match status" value="1"/>
</dbReference>
<proteinExistence type="predicted"/>
<dbReference type="PANTHER" id="PTHR30231">
    <property type="entry name" value="DNA POLYMERASE III SUBUNIT EPSILON"/>
    <property type="match status" value="1"/>
</dbReference>
<dbReference type="SUPFAM" id="SSF53098">
    <property type="entry name" value="Ribonuclease H-like"/>
    <property type="match status" value="1"/>
</dbReference>
<accession>A0A2V2N6V4</accession>
<dbReference type="SMART" id="SM00479">
    <property type="entry name" value="EXOIII"/>
    <property type="match status" value="1"/>
</dbReference>
<evidence type="ECO:0000313" key="5">
    <source>
        <dbReference type="EMBL" id="PWR75569.1"/>
    </source>
</evidence>
<dbReference type="Gene3D" id="3.30.420.10">
    <property type="entry name" value="Ribonuclease H-like superfamily/Ribonuclease H"/>
    <property type="match status" value="1"/>
</dbReference>
<reference evidence="5 6" key="1">
    <citation type="submission" date="2018-05" db="EMBL/GenBank/DDBJ databases">
        <title>Draft genome of Methanospirillum stamsii Pt1.</title>
        <authorList>
            <person name="Dueholm M.S."/>
            <person name="Nielsen P.H."/>
            <person name="Bakmann L.F."/>
            <person name="Otzen D.E."/>
        </authorList>
    </citation>
    <scope>NUCLEOTIDE SEQUENCE [LARGE SCALE GENOMIC DNA]</scope>
    <source>
        <strain evidence="5 6">Pt1</strain>
    </source>
</reference>
<dbReference type="PANTHER" id="PTHR30231:SF4">
    <property type="entry name" value="PROTEIN NEN2"/>
    <property type="match status" value="1"/>
</dbReference>
<name>A0A2V2N6V4_9EURY</name>
<dbReference type="InterPro" id="IPR012337">
    <property type="entry name" value="RNaseH-like_sf"/>
</dbReference>
<evidence type="ECO:0000256" key="3">
    <source>
        <dbReference type="ARBA" id="ARBA00022839"/>
    </source>
</evidence>